<sequence>MDEASKEVTGNLIIYTAAADDDDRLVTGVVVVEEGPGVERVGDASRGEHEPGADDVAQNAAEFGFSCVGEFRVMATPFFGVDGGAGGVAVMAGPLNPIDPSTPSKSCLKNSVLKSPILLFLFFHKAIRLELDGLHRAAMDFATSGGDIKPLLYKYHFLRGIYKHHCNAEDEVGN</sequence>
<dbReference type="Proteomes" id="UP001497516">
    <property type="component" value="Chromosome 1"/>
</dbReference>
<reference evidence="1 2" key="1">
    <citation type="submission" date="2024-04" db="EMBL/GenBank/DDBJ databases">
        <authorList>
            <person name="Fracassetti M."/>
        </authorList>
    </citation>
    <scope>NUCLEOTIDE SEQUENCE [LARGE SCALE GENOMIC DNA]</scope>
</reference>
<evidence type="ECO:0000313" key="1">
    <source>
        <dbReference type="EMBL" id="CAL1356431.1"/>
    </source>
</evidence>
<evidence type="ECO:0000313" key="2">
    <source>
        <dbReference type="Proteomes" id="UP001497516"/>
    </source>
</evidence>
<dbReference type="Gene3D" id="1.20.120.520">
    <property type="entry name" value="nmb1532 protein domain like"/>
    <property type="match status" value="1"/>
</dbReference>
<organism evidence="1 2">
    <name type="scientific">Linum trigynum</name>
    <dbReference type="NCBI Taxonomy" id="586398"/>
    <lineage>
        <taxon>Eukaryota</taxon>
        <taxon>Viridiplantae</taxon>
        <taxon>Streptophyta</taxon>
        <taxon>Embryophyta</taxon>
        <taxon>Tracheophyta</taxon>
        <taxon>Spermatophyta</taxon>
        <taxon>Magnoliopsida</taxon>
        <taxon>eudicotyledons</taxon>
        <taxon>Gunneridae</taxon>
        <taxon>Pentapetalae</taxon>
        <taxon>rosids</taxon>
        <taxon>fabids</taxon>
        <taxon>Malpighiales</taxon>
        <taxon>Linaceae</taxon>
        <taxon>Linum</taxon>
    </lineage>
</organism>
<gene>
    <name evidence="1" type="ORF">LTRI10_LOCUS4137</name>
</gene>
<dbReference type="AlphaFoldDB" id="A0AAV2CKY2"/>
<dbReference type="EMBL" id="OZ034813">
    <property type="protein sequence ID" value="CAL1356431.1"/>
    <property type="molecule type" value="Genomic_DNA"/>
</dbReference>
<proteinExistence type="predicted"/>
<keyword evidence="2" id="KW-1185">Reference proteome</keyword>
<name>A0AAV2CKY2_9ROSI</name>
<protein>
    <submittedName>
        <fullName evidence="1">Uncharacterized protein</fullName>
    </submittedName>
</protein>
<accession>A0AAV2CKY2</accession>